<keyword evidence="2" id="KW-1185">Reference proteome</keyword>
<proteinExistence type="predicted"/>
<feature type="non-terminal residue" evidence="1">
    <location>
        <position position="1"/>
    </location>
</feature>
<organism evidence="1 2">
    <name type="scientific">Rhynchophorus ferrugineus</name>
    <name type="common">Red palm weevil</name>
    <name type="synonym">Curculio ferrugineus</name>
    <dbReference type="NCBI Taxonomy" id="354439"/>
    <lineage>
        <taxon>Eukaryota</taxon>
        <taxon>Metazoa</taxon>
        <taxon>Ecdysozoa</taxon>
        <taxon>Arthropoda</taxon>
        <taxon>Hexapoda</taxon>
        <taxon>Insecta</taxon>
        <taxon>Pterygota</taxon>
        <taxon>Neoptera</taxon>
        <taxon>Endopterygota</taxon>
        <taxon>Coleoptera</taxon>
        <taxon>Polyphaga</taxon>
        <taxon>Cucujiformia</taxon>
        <taxon>Curculionidae</taxon>
        <taxon>Dryophthorinae</taxon>
        <taxon>Rhynchophorus</taxon>
    </lineage>
</organism>
<protein>
    <submittedName>
        <fullName evidence="1">Uncharacterized protein</fullName>
    </submittedName>
</protein>
<reference evidence="1" key="1">
    <citation type="submission" date="2020-08" db="EMBL/GenBank/DDBJ databases">
        <title>Genome sequencing and assembly of the red palm weevil Rhynchophorus ferrugineus.</title>
        <authorList>
            <person name="Dias G.B."/>
            <person name="Bergman C.M."/>
            <person name="Manee M."/>
        </authorList>
    </citation>
    <scope>NUCLEOTIDE SEQUENCE</scope>
    <source>
        <strain evidence="1">AA-2017</strain>
        <tissue evidence="1">Whole larva</tissue>
    </source>
</reference>
<gene>
    <name evidence="1" type="ORF">GWI33_000581</name>
</gene>
<dbReference type="Proteomes" id="UP000625711">
    <property type="component" value="Unassembled WGS sequence"/>
</dbReference>
<dbReference type="AlphaFoldDB" id="A0A834M3W4"/>
<evidence type="ECO:0000313" key="1">
    <source>
        <dbReference type="EMBL" id="KAF7264149.1"/>
    </source>
</evidence>
<evidence type="ECO:0000313" key="2">
    <source>
        <dbReference type="Proteomes" id="UP000625711"/>
    </source>
</evidence>
<dbReference type="EMBL" id="JAACXV010018182">
    <property type="protein sequence ID" value="KAF7264149.1"/>
    <property type="molecule type" value="Genomic_DNA"/>
</dbReference>
<comment type="caution">
    <text evidence="1">The sequence shown here is derived from an EMBL/GenBank/DDBJ whole genome shotgun (WGS) entry which is preliminary data.</text>
</comment>
<sequence>GLASARSCDVPGVSLSLSRALSVSLAHYGQYIKPETACERRGPEWENMLGSVLGFETKEEKTVG</sequence>
<name>A0A834M3W4_RHYFE</name>
<accession>A0A834M3W4</accession>